<dbReference type="InterPro" id="IPR029052">
    <property type="entry name" value="Metallo-depent_PP-like"/>
</dbReference>
<feature type="chain" id="PRO_5046503326" evidence="3">
    <location>
        <begin position="25"/>
        <end position="406"/>
    </location>
</feature>
<feature type="compositionally biased region" description="Low complexity" evidence="2">
    <location>
        <begin position="38"/>
        <end position="58"/>
    </location>
</feature>
<organism evidence="5 6">
    <name type="scientific">Paenibacillus eucommiae</name>
    <dbReference type="NCBI Taxonomy" id="1355755"/>
    <lineage>
        <taxon>Bacteria</taxon>
        <taxon>Bacillati</taxon>
        <taxon>Bacillota</taxon>
        <taxon>Bacilli</taxon>
        <taxon>Bacillales</taxon>
        <taxon>Paenibacillaceae</taxon>
        <taxon>Paenibacillus</taxon>
    </lineage>
</organism>
<proteinExistence type="inferred from homology"/>
<evidence type="ECO:0000256" key="1">
    <source>
        <dbReference type="ARBA" id="ARBA00005662"/>
    </source>
</evidence>
<keyword evidence="6" id="KW-1185">Reference proteome</keyword>
<dbReference type="SUPFAM" id="SSF56300">
    <property type="entry name" value="Metallo-dependent phosphatases"/>
    <property type="match status" value="1"/>
</dbReference>
<evidence type="ECO:0000259" key="4">
    <source>
        <dbReference type="SMART" id="SM00854"/>
    </source>
</evidence>
<dbReference type="Gene3D" id="3.60.21.10">
    <property type="match status" value="1"/>
</dbReference>
<dbReference type="EMBL" id="JAGGLB010000004">
    <property type="protein sequence ID" value="MBP1990322.1"/>
    <property type="molecule type" value="Genomic_DNA"/>
</dbReference>
<keyword evidence="3" id="KW-0732">Signal</keyword>
<sequence length="406" mass="45017">MRVMRSSLCCFTLLVVILTGCYSGQGPKENKTEPTTNAVSPPVESPAASPAASIEPTPTLAPTPTPTPAPITHRVQLSAIGDILLHNRVYEDAKLPDGTYNFKPMFEKVKDLLEQPDILVANQESMAGGSELGVSSYPMFNSPHEISDALLDVGVDLVTMANNHTMDKKAKGILSATAYLDKIGMPYTGAFRSQEDRDRIRVIMEQGITFAFLAYTYGTNGMIVPEDQTFLVNLLEPELMKSDIEQARKLADVVVVSPHWGIEYATLPNTAQTELAQQMADWGVDIIIGHHPHVLQPFKWLERSEGGRTLVMYSLGNFLSAQNKMLQMLGGIGQVEVVKTVANGTTTIELENPTFIPTFNQYKNYANFRVIPLNRLEAKKRAEVEPHWNQVKNQMLEYLPEIKLID</sequence>
<dbReference type="InterPro" id="IPR019079">
    <property type="entry name" value="Capsule_synth_CapA"/>
</dbReference>
<dbReference type="CDD" id="cd07381">
    <property type="entry name" value="MPP_CapA"/>
    <property type="match status" value="1"/>
</dbReference>
<dbReference type="PANTHER" id="PTHR33393:SF12">
    <property type="entry name" value="CAPSULE BIOSYNTHESIS PROTEIN CAPA"/>
    <property type="match status" value="1"/>
</dbReference>
<accession>A0ABS4IRX5</accession>
<protein>
    <submittedName>
        <fullName evidence="5">Poly-gamma-glutamate synthesis protein (Capsule biosynthesis protein)</fullName>
    </submittedName>
</protein>
<dbReference type="SMART" id="SM00854">
    <property type="entry name" value="PGA_cap"/>
    <property type="match status" value="1"/>
</dbReference>
<feature type="signal peptide" evidence="3">
    <location>
        <begin position="1"/>
        <end position="24"/>
    </location>
</feature>
<reference evidence="5 6" key="1">
    <citation type="submission" date="2021-03" db="EMBL/GenBank/DDBJ databases">
        <title>Genomic Encyclopedia of Type Strains, Phase IV (KMG-IV): sequencing the most valuable type-strain genomes for metagenomic binning, comparative biology and taxonomic classification.</title>
        <authorList>
            <person name="Goeker M."/>
        </authorList>
    </citation>
    <scope>NUCLEOTIDE SEQUENCE [LARGE SCALE GENOMIC DNA]</scope>
    <source>
        <strain evidence="5 6">DSM 26048</strain>
    </source>
</reference>
<evidence type="ECO:0000313" key="6">
    <source>
        <dbReference type="Proteomes" id="UP001519287"/>
    </source>
</evidence>
<evidence type="ECO:0000313" key="5">
    <source>
        <dbReference type="EMBL" id="MBP1990322.1"/>
    </source>
</evidence>
<name>A0ABS4IRX5_9BACL</name>
<dbReference type="Pfam" id="PF09587">
    <property type="entry name" value="PGA_cap"/>
    <property type="match status" value="1"/>
</dbReference>
<gene>
    <name evidence="5" type="ORF">J2Z66_001920</name>
</gene>
<evidence type="ECO:0000256" key="3">
    <source>
        <dbReference type="SAM" id="SignalP"/>
    </source>
</evidence>
<comment type="similarity">
    <text evidence="1">Belongs to the CapA family.</text>
</comment>
<dbReference type="Proteomes" id="UP001519287">
    <property type="component" value="Unassembled WGS sequence"/>
</dbReference>
<feature type="domain" description="Capsule synthesis protein CapA" evidence="4">
    <location>
        <begin position="76"/>
        <end position="322"/>
    </location>
</feature>
<dbReference type="PROSITE" id="PS51257">
    <property type="entry name" value="PROKAR_LIPOPROTEIN"/>
    <property type="match status" value="1"/>
</dbReference>
<dbReference type="InterPro" id="IPR052169">
    <property type="entry name" value="CW_Biosynth-Accessory"/>
</dbReference>
<feature type="region of interest" description="Disordered" evidence="2">
    <location>
        <begin position="25"/>
        <end position="67"/>
    </location>
</feature>
<comment type="caution">
    <text evidence="5">The sequence shown here is derived from an EMBL/GenBank/DDBJ whole genome shotgun (WGS) entry which is preliminary data.</text>
</comment>
<evidence type="ECO:0000256" key="2">
    <source>
        <dbReference type="SAM" id="MobiDB-lite"/>
    </source>
</evidence>
<dbReference type="PANTHER" id="PTHR33393">
    <property type="entry name" value="POLYGLUTAMINE SYNTHESIS ACCESSORY PROTEIN RV0574C-RELATED"/>
    <property type="match status" value="1"/>
</dbReference>